<keyword evidence="5" id="KW-0732">Signal</keyword>
<comment type="similarity">
    <text evidence="8">Belongs to the pentraxin family.</text>
</comment>
<evidence type="ECO:0000256" key="4">
    <source>
        <dbReference type="ARBA" id="ARBA00022723"/>
    </source>
</evidence>
<evidence type="ECO:0000256" key="2">
    <source>
        <dbReference type="ARBA" id="ARBA00004613"/>
    </source>
</evidence>
<evidence type="ECO:0000259" key="10">
    <source>
        <dbReference type="PROSITE" id="PS51828"/>
    </source>
</evidence>
<dbReference type="PRINTS" id="PR00895">
    <property type="entry name" value="PENTAXIN"/>
</dbReference>
<dbReference type="PROSITE" id="PS51828">
    <property type="entry name" value="PTX_2"/>
    <property type="match status" value="1"/>
</dbReference>
<evidence type="ECO:0000313" key="11">
    <source>
        <dbReference type="EMBL" id="CAL1585925.1"/>
    </source>
</evidence>
<dbReference type="InterPro" id="IPR001759">
    <property type="entry name" value="PTX_dom"/>
</dbReference>
<dbReference type="Proteomes" id="UP001497482">
    <property type="component" value="Chromosome 17"/>
</dbReference>
<dbReference type="GO" id="GO:0005576">
    <property type="term" value="C:extracellular region"/>
    <property type="evidence" value="ECO:0007669"/>
    <property type="project" value="UniProtKB-SubCell"/>
</dbReference>
<dbReference type="AlphaFoldDB" id="A0AAV2KA72"/>
<reference evidence="11 12" key="1">
    <citation type="submission" date="2024-04" db="EMBL/GenBank/DDBJ databases">
        <authorList>
            <person name="Waldvogel A.-M."/>
            <person name="Schoenle A."/>
        </authorList>
    </citation>
    <scope>NUCLEOTIDE SEQUENCE [LARGE SCALE GENOMIC DNA]</scope>
</reference>
<keyword evidence="3" id="KW-0964">Secreted</keyword>
<proteinExistence type="inferred from homology"/>
<evidence type="ECO:0000256" key="8">
    <source>
        <dbReference type="ARBA" id="ARBA00038102"/>
    </source>
</evidence>
<evidence type="ECO:0000256" key="7">
    <source>
        <dbReference type="ARBA" id="ARBA00023157"/>
    </source>
</evidence>
<dbReference type="PANTHER" id="PTHR45869:SF7">
    <property type="entry name" value="C-REACTIVE PROTEIN"/>
    <property type="match status" value="1"/>
</dbReference>
<gene>
    <name evidence="11" type="ORF">KC01_LOCUS16090</name>
</gene>
<dbReference type="PANTHER" id="PTHR45869">
    <property type="entry name" value="C-REACTIVE PROTEIN-RELATED"/>
    <property type="match status" value="1"/>
</dbReference>
<comment type="subcellular location">
    <subcellularLocation>
        <location evidence="2">Secreted</location>
    </subcellularLocation>
</comment>
<evidence type="ECO:0000313" key="12">
    <source>
        <dbReference type="Proteomes" id="UP001497482"/>
    </source>
</evidence>
<dbReference type="SUPFAM" id="SSF49899">
    <property type="entry name" value="Concanavalin A-like lectins/glucanases"/>
    <property type="match status" value="1"/>
</dbReference>
<keyword evidence="4" id="KW-0479">Metal-binding</keyword>
<keyword evidence="12" id="KW-1185">Reference proteome</keyword>
<dbReference type="InterPro" id="IPR051005">
    <property type="entry name" value="Pentraxin_domain"/>
</dbReference>
<organism evidence="11 12">
    <name type="scientific">Knipowitschia caucasica</name>
    <name type="common">Caucasian dwarf goby</name>
    <name type="synonym">Pomatoschistus caucasicus</name>
    <dbReference type="NCBI Taxonomy" id="637954"/>
    <lineage>
        <taxon>Eukaryota</taxon>
        <taxon>Metazoa</taxon>
        <taxon>Chordata</taxon>
        <taxon>Craniata</taxon>
        <taxon>Vertebrata</taxon>
        <taxon>Euteleostomi</taxon>
        <taxon>Actinopterygii</taxon>
        <taxon>Neopterygii</taxon>
        <taxon>Teleostei</taxon>
        <taxon>Neoteleostei</taxon>
        <taxon>Acanthomorphata</taxon>
        <taxon>Gobiaria</taxon>
        <taxon>Gobiiformes</taxon>
        <taxon>Gobioidei</taxon>
        <taxon>Gobiidae</taxon>
        <taxon>Gobiinae</taxon>
        <taxon>Knipowitschia</taxon>
    </lineage>
</organism>
<protein>
    <recommendedName>
        <fullName evidence="10">Pentraxin (PTX) domain-containing protein</fullName>
    </recommendedName>
</protein>
<evidence type="ECO:0000256" key="6">
    <source>
        <dbReference type="ARBA" id="ARBA00022837"/>
    </source>
</evidence>
<evidence type="ECO:0000256" key="3">
    <source>
        <dbReference type="ARBA" id="ARBA00022525"/>
    </source>
</evidence>
<sequence length="104" mass="11940">MMEVWLNGQPLTRKYLSKETLKGQPIITLGQEQDSHGGAFDINQSFVGMMTDVHMWGYVLSPCEIHNYMKEAWFTPGNVVNWRDLNFLCIGNVFIEDRQLSISA</sequence>
<evidence type="ECO:0000256" key="5">
    <source>
        <dbReference type="ARBA" id="ARBA00022729"/>
    </source>
</evidence>
<dbReference type="Pfam" id="PF00354">
    <property type="entry name" value="Pentaxin"/>
    <property type="match status" value="1"/>
</dbReference>
<dbReference type="GO" id="GO:0046872">
    <property type="term" value="F:metal ion binding"/>
    <property type="evidence" value="ECO:0007669"/>
    <property type="project" value="UniProtKB-KW"/>
</dbReference>
<comment type="caution">
    <text evidence="9">Lacks conserved residue(s) required for the propagation of feature annotation.</text>
</comment>
<keyword evidence="7" id="KW-1015">Disulfide bond</keyword>
<feature type="domain" description="Pentraxin (PTX)" evidence="10">
    <location>
        <begin position="1"/>
        <end position="101"/>
    </location>
</feature>
<name>A0AAV2KA72_KNICA</name>
<dbReference type="InterPro" id="IPR013320">
    <property type="entry name" value="ConA-like_dom_sf"/>
</dbReference>
<evidence type="ECO:0000256" key="9">
    <source>
        <dbReference type="PROSITE-ProRule" id="PRU01172"/>
    </source>
</evidence>
<dbReference type="SMART" id="SM00159">
    <property type="entry name" value="PTX"/>
    <property type="match status" value="1"/>
</dbReference>
<dbReference type="Gene3D" id="2.60.120.200">
    <property type="match status" value="1"/>
</dbReference>
<dbReference type="EMBL" id="OZ035839">
    <property type="protein sequence ID" value="CAL1585925.1"/>
    <property type="molecule type" value="Genomic_DNA"/>
</dbReference>
<comment type="cofactor">
    <cofactor evidence="1">
        <name>Ca(2+)</name>
        <dbReference type="ChEBI" id="CHEBI:29108"/>
    </cofactor>
</comment>
<accession>A0AAV2KA72</accession>
<evidence type="ECO:0000256" key="1">
    <source>
        <dbReference type="ARBA" id="ARBA00001913"/>
    </source>
</evidence>
<keyword evidence="6" id="KW-0106">Calcium</keyword>